<dbReference type="PANTHER" id="PTHR30203:SF33">
    <property type="entry name" value="BLR4455 PROTEIN"/>
    <property type="match status" value="1"/>
</dbReference>
<dbReference type="EMBL" id="VORT01000001">
    <property type="protein sequence ID" value="TXD74677.1"/>
    <property type="molecule type" value="Genomic_DNA"/>
</dbReference>
<gene>
    <name evidence="3" type="ORF">ESU54_00335</name>
</gene>
<evidence type="ECO:0000313" key="3">
    <source>
        <dbReference type="EMBL" id="TXD74677.1"/>
    </source>
</evidence>
<reference evidence="3 4" key="1">
    <citation type="submission" date="2019-08" db="EMBL/GenBank/DDBJ databases">
        <title>Genome of Aequorivita antarctica SW49 (type strain).</title>
        <authorList>
            <person name="Bowman J.P."/>
        </authorList>
    </citation>
    <scope>NUCLEOTIDE SEQUENCE [LARGE SCALE GENOMIC DNA]</scope>
    <source>
        <strain evidence="3 4">SW49</strain>
    </source>
</reference>
<proteinExistence type="inferred from homology"/>
<protein>
    <submittedName>
        <fullName evidence="3">Efflux transporter outer membrane subunit</fullName>
    </submittedName>
</protein>
<keyword evidence="4" id="KW-1185">Reference proteome</keyword>
<comment type="similarity">
    <text evidence="1 2">Belongs to the outer membrane factor (OMF) (TC 1.B.17) family.</text>
</comment>
<keyword evidence="2" id="KW-1134">Transmembrane beta strand</keyword>
<dbReference type="Gene3D" id="1.20.1600.10">
    <property type="entry name" value="Outer membrane efflux proteins (OEP)"/>
    <property type="match status" value="1"/>
</dbReference>
<dbReference type="AlphaFoldDB" id="A0A5C6Z3M4"/>
<dbReference type="InterPro" id="IPR003423">
    <property type="entry name" value="OMP_efflux"/>
</dbReference>
<evidence type="ECO:0000256" key="1">
    <source>
        <dbReference type="ARBA" id="ARBA00007613"/>
    </source>
</evidence>
<comment type="caution">
    <text evidence="3">The sequence shown here is derived from an EMBL/GenBank/DDBJ whole genome shotgun (WGS) entry which is preliminary data.</text>
</comment>
<dbReference type="GO" id="GO:0005886">
    <property type="term" value="C:plasma membrane"/>
    <property type="evidence" value="ECO:0007669"/>
    <property type="project" value="UniProtKB-SubCell"/>
</dbReference>
<keyword evidence="2" id="KW-0449">Lipoprotein</keyword>
<keyword evidence="2" id="KW-0472">Membrane</keyword>
<dbReference type="Gene3D" id="2.20.200.10">
    <property type="entry name" value="Outer membrane efflux proteins (OEP)"/>
    <property type="match status" value="1"/>
</dbReference>
<dbReference type="NCBIfam" id="TIGR01845">
    <property type="entry name" value="outer_NodT"/>
    <property type="match status" value="1"/>
</dbReference>
<keyword evidence="2" id="KW-0812">Transmembrane</keyword>
<dbReference type="GO" id="GO:0015562">
    <property type="term" value="F:efflux transmembrane transporter activity"/>
    <property type="evidence" value="ECO:0007669"/>
    <property type="project" value="InterPro"/>
</dbReference>
<evidence type="ECO:0000313" key="4">
    <source>
        <dbReference type="Proteomes" id="UP000321497"/>
    </source>
</evidence>
<keyword evidence="2" id="KW-0564">Palmitate</keyword>
<accession>A0A5C6Z3M4</accession>
<evidence type="ECO:0000256" key="2">
    <source>
        <dbReference type="RuleBase" id="RU362097"/>
    </source>
</evidence>
<organism evidence="3 4">
    <name type="scientific">Aequorivita antarctica</name>
    <dbReference type="NCBI Taxonomy" id="153266"/>
    <lineage>
        <taxon>Bacteria</taxon>
        <taxon>Pseudomonadati</taxon>
        <taxon>Bacteroidota</taxon>
        <taxon>Flavobacteriia</taxon>
        <taxon>Flavobacteriales</taxon>
        <taxon>Flavobacteriaceae</taxon>
        <taxon>Aequorivita</taxon>
    </lineage>
</organism>
<dbReference type="PANTHER" id="PTHR30203">
    <property type="entry name" value="OUTER MEMBRANE CATION EFFLUX PROTEIN"/>
    <property type="match status" value="1"/>
</dbReference>
<dbReference type="SUPFAM" id="SSF56954">
    <property type="entry name" value="Outer membrane efflux proteins (OEP)"/>
    <property type="match status" value="1"/>
</dbReference>
<name>A0A5C6Z3M4_9FLAO</name>
<dbReference type="InterPro" id="IPR010131">
    <property type="entry name" value="MdtP/NodT-like"/>
</dbReference>
<sequence>MNNQINSSLKNNKTKQMKTNRIYSLLLIASVPFLLVSCFAAKDYERPEVVNEANYRTDNLTQDTLTIATVSWKELFTDPALQNYIEEGLKNNMDIRVALQQIRIAEAYVKQGKAGYFPSLNGKAQYTHQELPATNQFGDISSISQYELSAGLSWEADIWGKIRSNERAFQASYLQSVAAHQAVKSRLIANIASVYYQLMALDEQIRVTEETIITRSRGLETTQALKEAGNVTEVGVKQTEAQLYNAQGILIDLKNDARLLENTMSILLGSAPHEITRGSLENQDIEMPLKTGIPAQLLRNRPDVMAAEFSLMNAFELTNAARASFYPSLTLSATGGFQNIEIDKLFNANSLFATLIGGLTQPIFNKRQIRTQYEVSQAKQEQTYLDFRFAIINASKEVSDALYSYDAATEKIEVKQKEFEAYDLATGYSEQLLDNGLANYLEVLNAQENALNSSLNLISAKNSQLQSIVDLYEALGGGWR</sequence>
<comment type="subcellular location">
    <subcellularLocation>
        <location evidence="2">Cell membrane</location>
        <topology evidence="2">Lipid-anchor</topology>
    </subcellularLocation>
</comment>
<dbReference type="OrthoDB" id="9770517at2"/>
<dbReference type="Pfam" id="PF02321">
    <property type="entry name" value="OEP"/>
    <property type="match status" value="2"/>
</dbReference>
<dbReference type="Proteomes" id="UP000321497">
    <property type="component" value="Unassembled WGS sequence"/>
</dbReference>